<dbReference type="Proteomes" id="UP000546007">
    <property type="component" value="Unassembled WGS sequence"/>
</dbReference>
<dbReference type="GO" id="GO:0008233">
    <property type="term" value="F:peptidase activity"/>
    <property type="evidence" value="ECO:0007669"/>
    <property type="project" value="UniProtKB-KW"/>
</dbReference>
<evidence type="ECO:0000313" key="2">
    <source>
        <dbReference type="Proteomes" id="UP000546007"/>
    </source>
</evidence>
<organism evidence="1 2">
    <name type="scientific">Butyricimonas faecihominis</name>
    <dbReference type="NCBI Taxonomy" id="1472416"/>
    <lineage>
        <taxon>Bacteria</taxon>
        <taxon>Pseudomonadati</taxon>
        <taxon>Bacteroidota</taxon>
        <taxon>Bacteroidia</taxon>
        <taxon>Bacteroidales</taxon>
        <taxon>Odoribacteraceae</taxon>
        <taxon>Butyricimonas</taxon>
    </lineage>
</organism>
<dbReference type="EMBL" id="JACIES010000007">
    <property type="protein sequence ID" value="MBB4027016.1"/>
    <property type="molecule type" value="Genomic_DNA"/>
</dbReference>
<proteinExistence type="predicted"/>
<dbReference type="EC" id="3.4.24.-" evidence="1"/>
<protein>
    <submittedName>
        <fullName evidence="1">Zinc protease</fullName>
        <ecNumber evidence="1">3.4.24.-</ecNumber>
    </submittedName>
</protein>
<dbReference type="AlphaFoldDB" id="A0A7W6HXV0"/>
<dbReference type="PROSITE" id="PS51257">
    <property type="entry name" value="PROKAR_LIPOPROTEIN"/>
    <property type="match status" value="1"/>
</dbReference>
<accession>A0A7W6HXV0</accession>
<reference evidence="1 2" key="1">
    <citation type="submission" date="2020-08" db="EMBL/GenBank/DDBJ databases">
        <title>Genomic Encyclopedia of Type Strains, Phase IV (KMG-IV): sequencing the most valuable type-strain genomes for metagenomic binning, comparative biology and taxonomic classification.</title>
        <authorList>
            <person name="Goeker M."/>
        </authorList>
    </citation>
    <scope>NUCLEOTIDE SEQUENCE [LARGE SCALE GENOMIC DNA]</scope>
    <source>
        <strain evidence="1 2">DSM 105721</strain>
    </source>
</reference>
<keyword evidence="1" id="KW-0645">Protease</keyword>
<keyword evidence="2" id="KW-1185">Reference proteome</keyword>
<keyword evidence="1" id="KW-0378">Hydrolase</keyword>
<name>A0A7W6HXV0_9BACT</name>
<dbReference type="RefSeq" id="WP_229782979.1">
    <property type="nucleotide sequence ID" value="NZ_AP028155.1"/>
</dbReference>
<dbReference type="GO" id="GO:0006508">
    <property type="term" value="P:proteolysis"/>
    <property type="evidence" value="ECO:0007669"/>
    <property type="project" value="UniProtKB-KW"/>
</dbReference>
<sequence length="488" mass="56172">MMKKQIVVMFVVWLFTACNLLDVNARQVRDYVVLTSKEMQSDKAWMKVVEVLSKRHKAAVLYYNEKPRELLEELRRLAPRYMAVVEKPENLNREFVMEGHRLSREIDDDIYADYLWGIITGYSAADAMRMVESSAKPFVIHTALNTTAELSDGKYFDRFAFMNDGGTPGGWGEKTTRDGEVKSEQINKWEILNKWVEKYKEIDPDLLVTSSHATEKNLEMPFTVGDLKPRGGRLYADFMTPEFLNGTAHPRVYFAAGNCLIGNIDNDPESMAVAWLSGMNATSMIGYVVTTWYGRNGWGGLKYWVANAGRLTLAQAVYLNQQDMLRTENEWHPKMLTVNYPFSEIEFGQREMFEKQFKTVTGLKPTKDQMGFVHDRDVVVLYGDPAWDVKMQNPKPLGYEVGFKVKGKQCFVTITTNEYFDGGLMKGEKLKQEHVADIPFAYYFPKRVNNPRLAKGQEWEVAVAEDFLLLYDCDFEKNKQYTIVLDIN</sequence>
<gene>
    <name evidence="1" type="ORF">GGR14_002819</name>
</gene>
<dbReference type="GeneID" id="93102174"/>
<evidence type="ECO:0000313" key="1">
    <source>
        <dbReference type="EMBL" id="MBB4027016.1"/>
    </source>
</evidence>
<comment type="caution">
    <text evidence="1">The sequence shown here is derived from an EMBL/GenBank/DDBJ whole genome shotgun (WGS) entry which is preliminary data.</text>
</comment>